<dbReference type="InterPro" id="IPR036909">
    <property type="entry name" value="Cyt_c-like_dom_sf"/>
</dbReference>
<keyword evidence="5" id="KW-1133">Transmembrane helix</keyword>
<evidence type="ECO:0000313" key="8">
    <source>
        <dbReference type="Proteomes" id="UP000199274"/>
    </source>
</evidence>
<reference evidence="8" key="1">
    <citation type="submission" date="2016-10" db="EMBL/GenBank/DDBJ databases">
        <authorList>
            <person name="Varghese N."/>
            <person name="Submissions S."/>
        </authorList>
    </citation>
    <scope>NUCLEOTIDE SEQUENCE [LARGE SCALE GENOMIC DNA]</scope>
    <source>
        <strain evidence="8">CGMCC 1.2747</strain>
    </source>
</reference>
<accession>A0A1G8DAR7</accession>
<feature type="domain" description="Cytochrome c" evidence="6">
    <location>
        <begin position="215"/>
        <end position="305"/>
    </location>
</feature>
<dbReference type="Proteomes" id="UP000199274">
    <property type="component" value="Unassembled WGS sequence"/>
</dbReference>
<evidence type="ECO:0000256" key="4">
    <source>
        <dbReference type="PROSITE-ProRule" id="PRU00433"/>
    </source>
</evidence>
<evidence type="ECO:0000256" key="3">
    <source>
        <dbReference type="ARBA" id="ARBA00023004"/>
    </source>
</evidence>
<dbReference type="EMBL" id="FNDB01000009">
    <property type="protein sequence ID" value="SDH54765.1"/>
    <property type="molecule type" value="Genomic_DNA"/>
</dbReference>
<keyword evidence="2 4" id="KW-0479">Metal-binding</keyword>
<keyword evidence="5" id="KW-0812">Transmembrane</keyword>
<keyword evidence="1 4" id="KW-0349">Heme</keyword>
<dbReference type="AlphaFoldDB" id="A0A1G8DAR7"/>
<feature type="transmembrane region" description="Helical" evidence="5">
    <location>
        <begin position="21"/>
        <end position="46"/>
    </location>
</feature>
<evidence type="ECO:0000313" key="7">
    <source>
        <dbReference type="EMBL" id="SDH54765.1"/>
    </source>
</evidence>
<dbReference type="InterPro" id="IPR009056">
    <property type="entry name" value="Cyt_c-like_dom"/>
</dbReference>
<protein>
    <submittedName>
        <fullName evidence="7">Cytochrome c</fullName>
    </submittedName>
</protein>
<dbReference type="Pfam" id="PF00034">
    <property type="entry name" value="Cytochrom_C"/>
    <property type="match status" value="1"/>
</dbReference>
<evidence type="ECO:0000256" key="1">
    <source>
        <dbReference type="ARBA" id="ARBA00022617"/>
    </source>
</evidence>
<dbReference type="InterPro" id="IPR051459">
    <property type="entry name" value="Cytochrome_c-type_DH"/>
</dbReference>
<keyword evidence="3 4" id="KW-0408">Iron</keyword>
<evidence type="ECO:0000259" key="6">
    <source>
        <dbReference type="PROSITE" id="PS51007"/>
    </source>
</evidence>
<sequence>MNTEKQNIVQFKSLVKRLIQLFTTIIFLVMALFLVLFFNSTITTWFQNSDSNTDSLYTDAKQKVILQNEIAKFWKPADIDLITDTILKQEVEYGKDLIAHTAKYLGPKGSIKQISNGMNCNNCHLDAGTKPWGNNYGSVYSMYPKMRARSGQVENLYKRVNDCMERSLNGQPLQEDEKEMKAMIAYIEYIGSTVPKGKEANAAGIYDLEYLNRAANPIKGKVLYDAKCASCHQVNGQGILAEDKKEYTYPPLWGTNSYNSGAGLFRISRFAGYIKYNMPLGATYENPQLSDEESWDIAAYVESLERPSKDLSKDWPKISKKPIDHPFGPYSDKYSETQHKFGPFKLIKEAKKKMEEAAEKLKSKK</sequence>
<keyword evidence="5" id="KW-0472">Membrane</keyword>
<dbReference type="PANTHER" id="PTHR35008:SF9">
    <property type="entry name" value="CYTOCHROME C DOMAIN-CONTAINING PROTEIN"/>
    <property type="match status" value="1"/>
</dbReference>
<dbReference type="SUPFAM" id="SSF46626">
    <property type="entry name" value="Cytochrome c"/>
    <property type="match status" value="2"/>
</dbReference>
<organism evidence="7 8">
    <name type="scientific">Flavobacterium omnivorum</name>
    <dbReference type="NCBI Taxonomy" id="178355"/>
    <lineage>
        <taxon>Bacteria</taxon>
        <taxon>Pseudomonadati</taxon>
        <taxon>Bacteroidota</taxon>
        <taxon>Flavobacteriia</taxon>
        <taxon>Flavobacteriales</taxon>
        <taxon>Flavobacteriaceae</taxon>
        <taxon>Flavobacterium</taxon>
    </lineage>
</organism>
<gene>
    <name evidence="7" type="ORF">SAMN04488062_10981</name>
</gene>
<feature type="domain" description="Cytochrome c" evidence="6">
    <location>
        <begin position="89"/>
        <end position="191"/>
    </location>
</feature>
<dbReference type="Pfam" id="PF21342">
    <property type="entry name" value="SoxA-TsdA_cyt-c"/>
    <property type="match status" value="1"/>
</dbReference>
<dbReference type="PROSITE" id="PS51007">
    <property type="entry name" value="CYTC"/>
    <property type="match status" value="2"/>
</dbReference>
<dbReference type="Gene3D" id="1.10.760.10">
    <property type="entry name" value="Cytochrome c-like domain"/>
    <property type="match status" value="2"/>
</dbReference>
<dbReference type="GO" id="GO:0020037">
    <property type="term" value="F:heme binding"/>
    <property type="evidence" value="ECO:0007669"/>
    <property type="project" value="InterPro"/>
</dbReference>
<proteinExistence type="predicted"/>
<evidence type="ECO:0000256" key="5">
    <source>
        <dbReference type="SAM" id="Phobius"/>
    </source>
</evidence>
<evidence type="ECO:0000256" key="2">
    <source>
        <dbReference type="ARBA" id="ARBA00022723"/>
    </source>
</evidence>
<dbReference type="PANTHER" id="PTHR35008">
    <property type="entry name" value="BLL4482 PROTEIN-RELATED"/>
    <property type="match status" value="1"/>
</dbReference>
<dbReference type="GO" id="GO:0046872">
    <property type="term" value="F:metal ion binding"/>
    <property type="evidence" value="ECO:0007669"/>
    <property type="project" value="UniProtKB-KW"/>
</dbReference>
<dbReference type="STRING" id="178355.SAMN04488062_10981"/>
<name>A0A1G8DAR7_9FLAO</name>
<dbReference type="GO" id="GO:0009055">
    <property type="term" value="F:electron transfer activity"/>
    <property type="evidence" value="ECO:0007669"/>
    <property type="project" value="InterPro"/>
</dbReference>
<dbReference type="RefSeq" id="WP_220083878.1">
    <property type="nucleotide sequence ID" value="NZ_FNDB01000009.1"/>
</dbReference>
<keyword evidence="8" id="KW-1185">Reference proteome</keyword>